<evidence type="ECO:0000313" key="1">
    <source>
        <dbReference type="EMBL" id="MFC5861825.1"/>
    </source>
</evidence>
<name>A0ABW1ECU3_9BACT</name>
<dbReference type="EMBL" id="JBHSPH010000002">
    <property type="protein sequence ID" value="MFC5861825.1"/>
    <property type="molecule type" value="Genomic_DNA"/>
</dbReference>
<protein>
    <submittedName>
        <fullName evidence="1">Uncharacterized protein</fullName>
    </submittedName>
</protein>
<reference evidence="2" key="1">
    <citation type="journal article" date="2019" name="Int. J. Syst. Evol. Microbiol.">
        <title>The Global Catalogue of Microorganisms (GCM) 10K type strain sequencing project: providing services to taxonomists for standard genome sequencing and annotation.</title>
        <authorList>
            <consortium name="The Broad Institute Genomics Platform"/>
            <consortium name="The Broad Institute Genome Sequencing Center for Infectious Disease"/>
            <person name="Wu L."/>
            <person name="Ma J."/>
        </authorList>
    </citation>
    <scope>NUCLEOTIDE SEQUENCE [LARGE SCALE GENOMIC DNA]</scope>
    <source>
        <strain evidence="2">JCM 4087</strain>
    </source>
</reference>
<keyword evidence="2" id="KW-1185">Reference proteome</keyword>
<evidence type="ECO:0000313" key="2">
    <source>
        <dbReference type="Proteomes" id="UP001596091"/>
    </source>
</evidence>
<gene>
    <name evidence="1" type="ORF">ACFPT7_05940</name>
</gene>
<organism evidence="1 2">
    <name type="scientific">Acidicapsa dinghuensis</name>
    <dbReference type="NCBI Taxonomy" id="2218256"/>
    <lineage>
        <taxon>Bacteria</taxon>
        <taxon>Pseudomonadati</taxon>
        <taxon>Acidobacteriota</taxon>
        <taxon>Terriglobia</taxon>
        <taxon>Terriglobales</taxon>
        <taxon>Acidobacteriaceae</taxon>
        <taxon>Acidicapsa</taxon>
    </lineage>
</organism>
<dbReference type="Proteomes" id="UP001596091">
    <property type="component" value="Unassembled WGS sequence"/>
</dbReference>
<comment type="caution">
    <text evidence="1">The sequence shown here is derived from an EMBL/GenBank/DDBJ whole genome shotgun (WGS) entry which is preliminary data.</text>
</comment>
<sequence length="519" mass="59255">MVFHAVPRSAIIDALVHIRELHRRIKPSNEREIRAYERREVVIRDLLSNLPRTSEHPTLKTLLEIAEICWLTLEGAHRLFGYDLEAIRDFDLRLNGGRTHIFESYPFNRDLPVDLPARLASHESFGVDASLRDLVLEWQKETPIRVIEEDGWKKPGAFYVHVGTEDSLGSSIPPGAMALVEPIGENEKALPNPRAIYLLQFANGYRCSHCVVTRGTLRLFSTERAYFAREEFAYPGAVRIAGRVRMFAINLPVPDHPSLRPLPHAARGADLILPWEHVTRDSLLATKRRRFKRSKEEKEFIQQFLRTELQAKLSERSERRYRSDTSSDPHVNALLHLTLANVARYTDALRTGGSWFSDRGRFSLETLLNATSLEEASDADRNAHLPTPVDVWEARRKEFGEWPPLLSIKFPQLQRWDDRVIRLSQGGGIKDLDPAIGPGSWLLLERVSSIPDTRREGRRYGWSRPIYVLRKGLEMICGHLARDGDQFALLADRVGEVKQTFRIDSLAQLNRVSGIAVPV</sequence>
<accession>A0ABW1ECU3</accession>
<proteinExistence type="predicted"/>